<evidence type="ECO:0008006" key="3">
    <source>
        <dbReference type="Google" id="ProtNLM"/>
    </source>
</evidence>
<sequence>MLEDASLVDPDRQLDLPSTTSRSTVGLGTTSDSIGRPNAVALDVHPIGGSDNLVAKIPLELVTAIFASCLHEEPSEYKDQGLKKGLWTLRLVSKQWRDIVEGTPSLWKHVSIPLTVESLEQSIDMAEIWIDRAGNRPSEMHIYALGDEVWDGHLEQFKRFARIVNASSLHWTVLRLDLPTVLMEMIAGQPTNLQELIHMNSTEHGADFFDRYFLVRYSDREPPPPGHSLALANVAAAGVTSMPAPKTLCLDSIYLSSIRASWFNLNEANLQDISVKDLLKMLREAPLMTKLCLIESRRGVFPYPDWSSPVFHTSLRMFSIRVAHARYLDTLFAGIASTRLDELKLSAIYRVIDPSSFTGLMQRSSWPLTKLDLDGLHGINNDDLFRVLKSVPRLKELRIAPNRLDSNARYTVKPLFERLSRTSLRRPPQFQNIAYSFDMFLPVLESFEYVSRSPIDWHKFGKRVPDIFGIEKRLDRQSGNNFNDESRRPLKILRLVYEPCNMYYFTPPPGFGSTTKALIRQIVRYGAQIEVVLKHAEDSEQSGDSSSDTELSYTDSSTDYESESATGSENGLESGDDDDKSEDEDESEYCSELDGFISDSYMGDYGSDDDDSSLGDDDCNPVNLGFSDQIGRPVVAFLPKDMFDDVENSYYTDSEVE</sequence>
<gene>
    <name evidence="2" type="ORF">JR316_001437</name>
</gene>
<dbReference type="InterPro" id="IPR032675">
    <property type="entry name" value="LRR_dom_sf"/>
</dbReference>
<reference evidence="2" key="1">
    <citation type="submission" date="2021-02" db="EMBL/GenBank/DDBJ databases">
        <title>Psilocybe cubensis genome.</title>
        <authorList>
            <person name="Mckernan K.J."/>
            <person name="Crawford S."/>
            <person name="Trippe A."/>
            <person name="Kane L.T."/>
            <person name="Mclaughlin S."/>
        </authorList>
    </citation>
    <scope>NUCLEOTIDE SEQUENCE [LARGE SCALE GENOMIC DNA]</scope>
    <source>
        <strain evidence="2">MGC-MH-2018</strain>
    </source>
</reference>
<dbReference type="EMBL" id="JAFIQS010000001">
    <property type="protein sequence ID" value="KAG5174770.1"/>
    <property type="molecule type" value="Genomic_DNA"/>
</dbReference>
<dbReference type="OrthoDB" id="2997146at2759"/>
<feature type="region of interest" description="Disordered" evidence="1">
    <location>
        <begin position="1"/>
        <end position="31"/>
    </location>
</feature>
<feature type="compositionally biased region" description="Low complexity" evidence="1">
    <location>
        <begin position="592"/>
        <end position="605"/>
    </location>
</feature>
<feature type="region of interest" description="Disordered" evidence="1">
    <location>
        <begin position="536"/>
        <end position="627"/>
    </location>
</feature>
<evidence type="ECO:0000256" key="1">
    <source>
        <dbReference type="SAM" id="MobiDB-lite"/>
    </source>
</evidence>
<accession>A0A8H8CR98</accession>
<feature type="compositionally biased region" description="Polar residues" evidence="1">
    <location>
        <begin position="551"/>
        <end position="571"/>
    </location>
</feature>
<comment type="caution">
    <text evidence="2">The sequence shown here is derived from an EMBL/GenBank/DDBJ whole genome shotgun (WGS) entry which is preliminary data.</text>
</comment>
<dbReference type="Gene3D" id="3.80.10.10">
    <property type="entry name" value="Ribonuclease Inhibitor"/>
    <property type="match status" value="1"/>
</dbReference>
<name>A0A8H8CR98_PSICU</name>
<feature type="compositionally biased region" description="Acidic residues" evidence="1">
    <location>
        <begin position="606"/>
        <end position="619"/>
    </location>
</feature>
<dbReference type="AlphaFoldDB" id="A0A8H8CR98"/>
<feature type="compositionally biased region" description="Acidic residues" evidence="1">
    <location>
        <begin position="574"/>
        <end position="591"/>
    </location>
</feature>
<protein>
    <recommendedName>
        <fullName evidence="3">F-box domain-containing protein</fullName>
    </recommendedName>
</protein>
<evidence type="ECO:0000313" key="2">
    <source>
        <dbReference type="EMBL" id="KAG5174770.1"/>
    </source>
</evidence>
<organism evidence="2">
    <name type="scientific">Psilocybe cubensis</name>
    <name type="common">Psychedelic mushroom</name>
    <name type="synonym">Stropharia cubensis</name>
    <dbReference type="NCBI Taxonomy" id="181762"/>
    <lineage>
        <taxon>Eukaryota</taxon>
        <taxon>Fungi</taxon>
        <taxon>Dikarya</taxon>
        <taxon>Basidiomycota</taxon>
        <taxon>Agaricomycotina</taxon>
        <taxon>Agaricomycetes</taxon>
        <taxon>Agaricomycetidae</taxon>
        <taxon>Agaricales</taxon>
        <taxon>Agaricineae</taxon>
        <taxon>Strophariaceae</taxon>
        <taxon>Psilocybe</taxon>
    </lineage>
</organism>
<proteinExistence type="predicted"/>
<dbReference type="SUPFAM" id="SSF52047">
    <property type="entry name" value="RNI-like"/>
    <property type="match status" value="1"/>
</dbReference>
<feature type="compositionally biased region" description="Polar residues" evidence="1">
    <location>
        <begin position="16"/>
        <end position="31"/>
    </location>
</feature>